<evidence type="ECO:0000256" key="1">
    <source>
        <dbReference type="SAM" id="MobiDB-lite"/>
    </source>
</evidence>
<feature type="transmembrane region" description="Helical" evidence="2">
    <location>
        <begin position="54"/>
        <end position="74"/>
    </location>
</feature>
<dbReference type="RefSeq" id="WP_379861325.1">
    <property type="nucleotide sequence ID" value="NZ_JBHMFC010000042.1"/>
</dbReference>
<name>A0ABV5FCD5_9FLAO</name>
<proteinExistence type="predicted"/>
<protein>
    <submittedName>
        <fullName evidence="3">Uncharacterized protein</fullName>
    </submittedName>
</protein>
<evidence type="ECO:0000313" key="3">
    <source>
        <dbReference type="EMBL" id="MFB9057108.1"/>
    </source>
</evidence>
<evidence type="ECO:0000256" key="2">
    <source>
        <dbReference type="SAM" id="Phobius"/>
    </source>
</evidence>
<sequence>MLFKQRQNKTFQYPSRLSKGKQAESKDESSSNAHGFISKWSNHSSMGKRKRKKGFSVGLLIFILVLLLICMFLLENRFK</sequence>
<keyword evidence="2" id="KW-0812">Transmembrane</keyword>
<gene>
    <name evidence="3" type="ORF">ACFFU9_10175</name>
</gene>
<keyword evidence="4" id="KW-1185">Reference proteome</keyword>
<comment type="caution">
    <text evidence="3">The sequence shown here is derived from an EMBL/GenBank/DDBJ whole genome shotgun (WGS) entry which is preliminary data.</text>
</comment>
<dbReference type="EMBL" id="JBHMFC010000042">
    <property type="protein sequence ID" value="MFB9057108.1"/>
    <property type="molecule type" value="Genomic_DNA"/>
</dbReference>
<reference evidence="3 4" key="1">
    <citation type="submission" date="2024-09" db="EMBL/GenBank/DDBJ databases">
        <authorList>
            <person name="Sun Q."/>
            <person name="Mori K."/>
        </authorList>
    </citation>
    <scope>NUCLEOTIDE SEQUENCE [LARGE SCALE GENOMIC DNA]</scope>
    <source>
        <strain evidence="3 4">CECT 8622</strain>
    </source>
</reference>
<accession>A0ABV5FCD5</accession>
<dbReference type="Proteomes" id="UP001589585">
    <property type="component" value="Unassembled WGS sequence"/>
</dbReference>
<keyword evidence="2" id="KW-1133">Transmembrane helix</keyword>
<organism evidence="3 4">
    <name type="scientific">Mariniflexile ostreae</name>
    <dbReference type="NCBI Taxonomy" id="1520892"/>
    <lineage>
        <taxon>Bacteria</taxon>
        <taxon>Pseudomonadati</taxon>
        <taxon>Bacteroidota</taxon>
        <taxon>Flavobacteriia</taxon>
        <taxon>Flavobacteriales</taxon>
        <taxon>Flavobacteriaceae</taxon>
        <taxon>Mariniflexile</taxon>
    </lineage>
</organism>
<keyword evidence="2" id="KW-0472">Membrane</keyword>
<evidence type="ECO:0000313" key="4">
    <source>
        <dbReference type="Proteomes" id="UP001589585"/>
    </source>
</evidence>
<feature type="region of interest" description="Disordered" evidence="1">
    <location>
        <begin position="1"/>
        <end position="49"/>
    </location>
</feature>